<evidence type="ECO:0000256" key="1">
    <source>
        <dbReference type="SAM" id="Phobius"/>
    </source>
</evidence>
<feature type="transmembrane region" description="Helical" evidence="1">
    <location>
        <begin position="55"/>
        <end position="75"/>
    </location>
</feature>
<dbReference type="InterPro" id="IPR010559">
    <property type="entry name" value="Sig_transdc_His_kin_internal"/>
</dbReference>
<reference evidence="3 4" key="1">
    <citation type="submission" date="2019-07" db="EMBL/GenBank/DDBJ databases">
        <title>Thalassofilum flectens gen. nov., sp. nov., a novel moderate thermophilic anaerobe from a shallow sea hot spring in Kunashir Island (Russia), representing a new family in the order Bacteroidales, and proposal of Thalassofilacea fam. nov.</title>
        <authorList>
            <person name="Kochetkova T.V."/>
            <person name="Podosokorskaya O.A."/>
            <person name="Novikov A."/>
            <person name="Elcheninov A.G."/>
            <person name="Toshchakov S.V."/>
            <person name="Kublanov I.V."/>
        </authorList>
    </citation>
    <scope>NUCLEOTIDE SEQUENCE [LARGE SCALE GENOMIC DNA]</scope>
    <source>
        <strain evidence="3 4">38-H</strain>
    </source>
</reference>
<feature type="transmembrane region" description="Helical" evidence="1">
    <location>
        <begin position="82"/>
        <end position="100"/>
    </location>
</feature>
<accession>A0A7D3XVF0</accession>
<protein>
    <recommendedName>
        <fullName evidence="2">Signal transduction histidine kinase internal region domain-containing protein</fullName>
    </recommendedName>
</protein>
<evidence type="ECO:0000259" key="2">
    <source>
        <dbReference type="Pfam" id="PF06580"/>
    </source>
</evidence>
<proteinExistence type="predicted"/>
<evidence type="ECO:0000313" key="3">
    <source>
        <dbReference type="EMBL" id="QKG79868.1"/>
    </source>
</evidence>
<evidence type="ECO:0000313" key="4">
    <source>
        <dbReference type="Proteomes" id="UP000500961"/>
    </source>
</evidence>
<feature type="transmembrane region" description="Helical" evidence="1">
    <location>
        <begin position="12"/>
        <end position="35"/>
    </location>
</feature>
<keyword evidence="1" id="KW-0472">Membrane</keyword>
<dbReference type="InterPro" id="IPR036890">
    <property type="entry name" value="HATPase_C_sf"/>
</dbReference>
<dbReference type="GO" id="GO:0000155">
    <property type="term" value="F:phosphorelay sensor kinase activity"/>
    <property type="evidence" value="ECO:0007669"/>
    <property type="project" value="InterPro"/>
</dbReference>
<dbReference type="KEGG" id="ttz:FHG85_06195"/>
<organism evidence="3 4">
    <name type="scientific">Tenuifilum thalassicum</name>
    <dbReference type="NCBI Taxonomy" id="2590900"/>
    <lineage>
        <taxon>Bacteria</taxon>
        <taxon>Pseudomonadati</taxon>
        <taxon>Bacteroidota</taxon>
        <taxon>Bacteroidia</taxon>
        <taxon>Bacteroidales</taxon>
        <taxon>Tenuifilaceae</taxon>
        <taxon>Tenuifilum</taxon>
    </lineage>
</organism>
<dbReference type="EMBL" id="CP041345">
    <property type="protein sequence ID" value="QKG79868.1"/>
    <property type="molecule type" value="Genomic_DNA"/>
</dbReference>
<keyword evidence="1" id="KW-1133">Transmembrane helix</keyword>
<keyword evidence="4" id="KW-1185">Reference proteome</keyword>
<dbReference type="GO" id="GO:0016020">
    <property type="term" value="C:membrane"/>
    <property type="evidence" value="ECO:0007669"/>
    <property type="project" value="InterPro"/>
</dbReference>
<dbReference type="PANTHER" id="PTHR34220">
    <property type="entry name" value="SENSOR HISTIDINE KINASE YPDA"/>
    <property type="match status" value="1"/>
</dbReference>
<dbReference type="AlphaFoldDB" id="A0A7D3XVF0"/>
<name>A0A7D3XVF0_9BACT</name>
<dbReference type="Proteomes" id="UP000500961">
    <property type="component" value="Chromosome"/>
</dbReference>
<dbReference type="Pfam" id="PF06580">
    <property type="entry name" value="His_kinase"/>
    <property type="match status" value="1"/>
</dbReference>
<gene>
    <name evidence="3" type="ORF">FHG85_06195</name>
</gene>
<dbReference type="PANTHER" id="PTHR34220:SF7">
    <property type="entry name" value="SENSOR HISTIDINE KINASE YPDA"/>
    <property type="match status" value="1"/>
</dbReference>
<dbReference type="Gene3D" id="3.30.565.10">
    <property type="entry name" value="Histidine kinase-like ATPase, C-terminal domain"/>
    <property type="match status" value="1"/>
</dbReference>
<keyword evidence="1" id="KW-0812">Transmembrane</keyword>
<feature type="domain" description="Signal transduction histidine kinase internal region" evidence="2">
    <location>
        <begin position="190"/>
        <end position="267"/>
    </location>
</feature>
<sequence length="375" mass="43749">MFFPYVMKEHKKILKLTEILLILVVWLVIILAPILFKESKEIDLIGSLSRQMETIIPLLLLFFVNRFILVPLFLFKGQSLKYIFSVLGIIIMLSGSLYVFHRNFSVQDRPNNAKVRMPNNQLPRPIVRPPDRLLENRRPQPIPQPMPPFANFLILSILVVGFDTGLRSTLRWFDVEQEKVKLEKENIDTQLVALRNQISPHFFMNTLNNIHSLVDIDTEEAKNSIIKLSKMMRYLLYETESEQTTLKREIEFIQSYVDLMRLRFNDKVNIMLNLPKEIPNKTLPPFLFISLIENAFKHGISYKDKSFIQIDLIVGANKLLFTVKNSKSDEKQNDGHSGIGVENTRRRLDLIYGNRYNMDIIENDTQFTVNLSIPI</sequence>
<dbReference type="InterPro" id="IPR050640">
    <property type="entry name" value="Bact_2-comp_sensor_kinase"/>
</dbReference>
<dbReference type="SUPFAM" id="SSF55874">
    <property type="entry name" value="ATPase domain of HSP90 chaperone/DNA topoisomerase II/histidine kinase"/>
    <property type="match status" value="1"/>
</dbReference>